<sequence>MSASLSATYFIDKDHPDIIAFSKKHAGTGTTDKERAVSLYYAVRDLIRYNPYSIEPVKDSIKASAVLAKKEGYCVAKAVLLAACLRSQKIPARLGFADVKNHLNTERLKALMQTDLFVWHGFAEIYLEGRWVKATPAFNLSLCEAFNVKPLEFDGTRDSIFHPFDNLGNRHMEYVTDHGSFDDLPWDRALAAMKQAYPKYFETYERKAGDFNAEAARENKG</sequence>
<evidence type="ECO:0000259" key="1">
    <source>
        <dbReference type="SMART" id="SM00460"/>
    </source>
</evidence>
<dbReference type="Gene3D" id="3.10.620.30">
    <property type="match status" value="1"/>
</dbReference>
<dbReference type="AlphaFoldDB" id="A0A931CSZ3"/>
<proteinExistence type="predicted"/>
<dbReference type="PANTHER" id="PTHR33490">
    <property type="entry name" value="BLR5614 PROTEIN-RELATED"/>
    <property type="match status" value="1"/>
</dbReference>
<feature type="domain" description="Transglutaminase-like" evidence="1">
    <location>
        <begin position="66"/>
        <end position="138"/>
    </location>
</feature>
<reference evidence="2" key="1">
    <citation type="submission" date="2020-07" db="EMBL/GenBank/DDBJ databases">
        <title>Severe corrosion of carbon steel in oil field produced water can be linked to methanogenic archaea containing a special type of NiFe hydrogenase.</title>
        <authorList>
            <person name="Lahme S."/>
            <person name="Mand J."/>
            <person name="Longwell J."/>
            <person name="Smith R."/>
            <person name="Enning D."/>
        </authorList>
    </citation>
    <scope>NUCLEOTIDE SEQUENCE</scope>
    <source>
        <strain evidence="2">MIC098Bin6</strain>
    </source>
</reference>
<dbReference type="InterPro" id="IPR002931">
    <property type="entry name" value="Transglutaminase-like"/>
</dbReference>
<dbReference type="InterPro" id="IPR038765">
    <property type="entry name" value="Papain-like_cys_pep_sf"/>
</dbReference>
<organism evidence="2 3">
    <name type="scientific">Desulfotignum balticum</name>
    <dbReference type="NCBI Taxonomy" id="115781"/>
    <lineage>
        <taxon>Bacteria</taxon>
        <taxon>Pseudomonadati</taxon>
        <taxon>Thermodesulfobacteriota</taxon>
        <taxon>Desulfobacteria</taxon>
        <taxon>Desulfobacterales</taxon>
        <taxon>Desulfobacteraceae</taxon>
        <taxon>Desulfotignum</taxon>
    </lineage>
</organism>
<accession>A0A931CSZ3</accession>
<name>A0A931CSZ3_9BACT</name>
<dbReference type="Pfam" id="PF01841">
    <property type="entry name" value="Transglut_core"/>
    <property type="match status" value="1"/>
</dbReference>
<comment type="caution">
    <text evidence="2">The sequence shown here is derived from an EMBL/GenBank/DDBJ whole genome shotgun (WGS) entry which is preliminary data.</text>
</comment>
<gene>
    <name evidence="2" type="ORF">H0S81_03095</name>
</gene>
<dbReference type="Proteomes" id="UP000706172">
    <property type="component" value="Unassembled WGS sequence"/>
</dbReference>
<dbReference type="SUPFAM" id="SSF54001">
    <property type="entry name" value="Cysteine proteinases"/>
    <property type="match status" value="1"/>
</dbReference>
<dbReference type="PANTHER" id="PTHR33490:SF3">
    <property type="entry name" value="CONSERVED INTEGRAL MEMBRANE PROTEIN"/>
    <property type="match status" value="1"/>
</dbReference>
<dbReference type="EMBL" id="JACCQK010000138">
    <property type="protein sequence ID" value="MBG0778897.1"/>
    <property type="molecule type" value="Genomic_DNA"/>
</dbReference>
<evidence type="ECO:0000313" key="3">
    <source>
        <dbReference type="Proteomes" id="UP000706172"/>
    </source>
</evidence>
<protein>
    <submittedName>
        <fullName evidence="2">Transglutaminase family protein</fullName>
    </submittedName>
</protein>
<dbReference type="SMART" id="SM00460">
    <property type="entry name" value="TGc"/>
    <property type="match status" value="1"/>
</dbReference>
<evidence type="ECO:0000313" key="2">
    <source>
        <dbReference type="EMBL" id="MBG0778897.1"/>
    </source>
</evidence>